<evidence type="ECO:0000313" key="3">
    <source>
        <dbReference type="Proteomes" id="UP001632038"/>
    </source>
</evidence>
<keyword evidence="3" id="KW-1185">Reference proteome</keyword>
<feature type="compositionally biased region" description="Low complexity" evidence="1">
    <location>
        <begin position="145"/>
        <end position="154"/>
    </location>
</feature>
<gene>
    <name evidence="2" type="ORF">CASFOL_038225</name>
</gene>
<feature type="compositionally biased region" description="Low complexity" evidence="1">
    <location>
        <begin position="119"/>
        <end position="130"/>
    </location>
</feature>
<proteinExistence type="predicted"/>
<protein>
    <submittedName>
        <fullName evidence="2">Uncharacterized protein</fullName>
    </submittedName>
</protein>
<dbReference type="EMBL" id="JAVIJP010000081">
    <property type="protein sequence ID" value="KAL3617904.1"/>
    <property type="molecule type" value="Genomic_DNA"/>
</dbReference>
<sequence>MVGAPISYPGHQPHHPSSTGTNPQSQAYATPSAPLSTLLPYDGRRPQGPASYSDGLQTSSAAPLNTSYLYPPTTNPQSPFSPTSAPYPGTSATAPPPFPPFSTSQGNQYNPNPANVSHAYPPLASPYPSANHSANPGQNQGNTSNAYPQYAQPPAAYPPAGYPPQQNNPQAPSGYPTGQPSGSYGQPTSAYPPTSTYPQGNPTNQPPHYSAGNYSAPPPAGGAYPPRY</sequence>
<evidence type="ECO:0000313" key="2">
    <source>
        <dbReference type="EMBL" id="KAL3617904.1"/>
    </source>
</evidence>
<comment type="caution">
    <text evidence="2">The sequence shown here is derived from an EMBL/GenBank/DDBJ whole genome shotgun (WGS) entry which is preliminary data.</text>
</comment>
<feature type="compositionally biased region" description="Polar residues" evidence="1">
    <location>
        <begin position="105"/>
        <end position="115"/>
    </location>
</feature>
<feature type="compositionally biased region" description="Polar residues" evidence="1">
    <location>
        <begin position="176"/>
        <end position="186"/>
    </location>
</feature>
<dbReference type="AlphaFoldDB" id="A0ABD3BL61"/>
<reference evidence="3" key="1">
    <citation type="journal article" date="2024" name="IScience">
        <title>Strigolactones Initiate the Formation of Haustorium-like Structures in Castilleja.</title>
        <authorList>
            <person name="Buerger M."/>
            <person name="Peterson D."/>
            <person name="Chory J."/>
        </authorList>
    </citation>
    <scope>NUCLEOTIDE SEQUENCE [LARGE SCALE GENOMIC DNA]</scope>
</reference>
<feature type="compositionally biased region" description="Low complexity" evidence="1">
    <location>
        <begin position="209"/>
        <end position="228"/>
    </location>
</feature>
<feature type="compositionally biased region" description="Low complexity" evidence="1">
    <location>
        <begin position="163"/>
        <end position="172"/>
    </location>
</feature>
<feature type="compositionally biased region" description="Low complexity" evidence="1">
    <location>
        <begin position="187"/>
        <end position="198"/>
    </location>
</feature>
<dbReference type="Proteomes" id="UP001632038">
    <property type="component" value="Unassembled WGS sequence"/>
</dbReference>
<feature type="compositionally biased region" description="Polar residues" evidence="1">
    <location>
        <begin position="54"/>
        <end position="68"/>
    </location>
</feature>
<feature type="compositionally biased region" description="Polar residues" evidence="1">
    <location>
        <begin position="15"/>
        <end position="35"/>
    </location>
</feature>
<accession>A0ABD3BL61</accession>
<name>A0ABD3BL61_9LAMI</name>
<feature type="region of interest" description="Disordered" evidence="1">
    <location>
        <begin position="1"/>
        <end position="228"/>
    </location>
</feature>
<feature type="compositionally biased region" description="Polar residues" evidence="1">
    <location>
        <begin position="75"/>
        <end position="84"/>
    </location>
</feature>
<organism evidence="2 3">
    <name type="scientific">Castilleja foliolosa</name>
    <dbReference type="NCBI Taxonomy" id="1961234"/>
    <lineage>
        <taxon>Eukaryota</taxon>
        <taxon>Viridiplantae</taxon>
        <taxon>Streptophyta</taxon>
        <taxon>Embryophyta</taxon>
        <taxon>Tracheophyta</taxon>
        <taxon>Spermatophyta</taxon>
        <taxon>Magnoliopsida</taxon>
        <taxon>eudicotyledons</taxon>
        <taxon>Gunneridae</taxon>
        <taxon>Pentapetalae</taxon>
        <taxon>asterids</taxon>
        <taxon>lamiids</taxon>
        <taxon>Lamiales</taxon>
        <taxon>Orobanchaceae</taxon>
        <taxon>Pedicularideae</taxon>
        <taxon>Castillejinae</taxon>
        <taxon>Castilleja</taxon>
    </lineage>
</organism>
<feature type="compositionally biased region" description="Polar residues" evidence="1">
    <location>
        <begin position="131"/>
        <end position="144"/>
    </location>
</feature>
<evidence type="ECO:0000256" key="1">
    <source>
        <dbReference type="SAM" id="MobiDB-lite"/>
    </source>
</evidence>